<dbReference type="PANTHER" id="PTHR10806">
    <property type="entry name" value="SIGNAL PEPTIDASE COMPLEX CATALYTIC SUBUNIT SEC11"/>
    <property type="match status" value="1"/>
</dbReference>
<feature type="transmembrane region" description="Helical" evidence="7">
    <location>
        <begin position="20"/>
        <end position="37"/>
    </location>
</feature>
<dbReference type="Pfam" id="PF00717">
    <property type="entry name" value="Peptidase_S24"/>
    <property type="match status" value="1"/>
</dbReference>
<name>A0ABT7E7R4_9FIRM</name>
<evidence type="ECO:0000259" key="8">
    <source>
        <dbReference type="Pfam" id="PF00717"/>
    </source>
</evidence>
<dbReference type="NCBIfam" id="TIGR02228">
    <property type="entry name" value="sigpep_I_arch"/>
    <property type="match status" value="1"/>
</dbReference>
<dbReference type="Gene3D" id="2.10.109.10">
    <property type="entry name" value="Umud Fragment, subunit A"/>
    <property type="match status" value="1"/>
</dbReference>
<dbReference type="CDD" id="cd06530">
    <property type="entry name" value="S26_SPase_I"/>
    <property type="match status" value="1"/>
</dbReference>
<gene>
    <name evidence="9" type="ORF">QOZ84_05355</name>
</gene>
<keyword evidence="9" id="KW-0378">Hydrolase</keyword>
<organism evidence="9 10">
    <name type="scientific">Romboutsia sedimentorum</name>
    <dbReference type="NCBI Taxonomy" id="1368474"/>
    <lineage>
        <taxon>Bacteria</taxon>
        <taxon>Bacillati</taxon>
        <taxon>Bacillota</taxon>
        <taxon>Clostridia</taxon>
        <taxon>Peptostreptococcales</taxon>
        <taxon>Peptostreptococcaceae</taxon>
        <taxon>Romboutsia</taxon>
    </lineage>
</organism>
<evidence type="ECO:0000256" key="4">
    <source>
        <dbReference type="ARBA" id="ARBA00022989"/>
    </source>
</evidence>
<dbReference type="InterPro" id="IPR019533">
    <property type="entry name" value="Peptidase_S26"/>
</dbReference>
<dbReference type="SUPFAM" id="SSF51306">
    <property type="entry name" value="LexA/Signal peptidase"/>
    <property type="match status" value="1"/>
</dbReference>
<keyword evidence="3 7" id="KW-0812">Transmembrane</keyword>
<evidence type="ECO:0000256" key="7">
    <source>
        <dbReference type="SAM" id="Phobius"/>
    </source>
</evidence>
<dbReference type="GO" id="GO:0009003">
    <property type="term" value="F:signal peptidase activity"/>
    <property type="evidence" value="ECO:0007669"/>
    <property type="project" value="UniProtKB-EC"/>
</dbReference>
<evidence type="ECO:0000313" key="9">
    <source>
        <dbReference type="EMBL" id="MDK2562963.1"/>
    </source>
</evidence>
<dbReference type="InterPro" id="IPR001733">
    <property type="entry name" value="Peptidase_S26B"/>
</dbReference>
<evidence type="ECO:0000256" key="6">
    <source>
        <dbReference type="NCBIfam" id="TIGR02228"/>
    </source>
</evidence>
<evidence type="ECO:0000256" key="5">
    <source>
        <dbReference type="ARBA" id="ARBA00023136"/>
    </source>
</evidence>
<evidence type="ECO:0000256" key="1">
    <source>
        <dbReference type="ARBA" id="ARBA00004308"/>
    </source>
</evidence>
<keyword evidence="10" id="KW-1185">Reference proteome</keyword>
<evidence type="ECO:0000256" key="2">
    <source>
        <dbReference type="ARBA" id="ARBA00022670"/>
    </source>
</evidence>
<dbReference type="PANTHER" id="PTHR10806:SF6">
    <property type="entry name" value="SIGNAL PEPTIDASE COMPLEX CATALYTIC SUBUNIT SEC11"/>
    <property type="match status" value="1"/>
</dbReference>
<keyword evidence="5 7" id="KW-0472">Membrane</keyword>
<protein>
    <recommendedName>
        <fullName evidence="6">Signal peptidase I</fullName>
        <ecNumber evidence="6">3.4.21.89</ecNumber>
    </recommendedName>
</protein>
<keyword evidence="4 7" id="KW-1133">Transmembrane helix</keyword>
<dbReference type="PRINTS" id="PR00728">
    <property type="entry name" value="SIGNALPTASE"/>
</dbReference>
<comment type="caution">
    <text evidence="9">The sequence shown here is derived from an EMBL/GenBank/DDBJ whole genome shotgun (WGS) entry which is preliminary data.</text>
</comment>
<dbReference type="EC" id="3.4.21.89" evidence="6"/>
<dbReference type="RefSeq" id="WP_284131933.1">
    <property type="nucleotide sequence ID" value="NZ_JASKYM010000002.1"/>
</dbReference>
<keyword evidence="2" id="KW-0645">Protease</keyword>
<accession>A0ABT7E7R4</accession>
<dbReference type="EMBL" id="JASKYM010000002">
    <property type="protein sequence ID" value="MDK2562963.1"/>
    <property type="molecule type" value="Genomic_DNA"/>
</dbReference>
<dbReference type="Proteomes" id="UP001301012">
    <property type="component" value="Unassembled WGS sequence"/>
</dbReference>
<feature type="domain" description="Peptidase S24/S26A/S26B/S26C" evidence="8">
    <location>
        <begin position="54"/>
        <end position="131"/>
    </location>
</feature>
<dbReference type="InterPro" id="IPR015927">
    <property type="entry name" value="Peptidase_S24_S26A/B/C"/>
</dbReference>
<dbReference type="InterPro" id="IPR036286">
    <property type="entry name" value="LexA/Signal_pep-like_sf"/>
</dbReference>
<sequence length="168" mass="18772">MNIANISKSKSTPKEKISTFIYYFSIIACIILVLNTLSARSEAVYKLIGFRSYTVLSGSMEPEFYPGDLVVSLHKNRANIKEGDIITFRDNDEIVTHRIIDKTQEGYITKGDNNNAADSFAVSNDNIIGKVLFDIPNAGYIIQFLAKPMVIAIELMLGAIIILLYNRD</sequence>
<proteinExistence type="predicted"/>
<comment type="subcellular location">
    <subcellularLocation>
        <location evidence="1">Endomembrane system</location>
    </subcellularLocation>
</comment>
<evidence type="ECO:0000256" key="3">
    <source>
        <dbReference type="ARBA" id="ARBA00022692"/>
    </source>
</evidence>
<reference evidence="9 10" key="1">
    <citation type="submission" date="2023-05" db="EMBL/GenBank/DDBJ databases">
        <title>Rombocin, a short stable natural nisin variant, displays selective antimicrobial activity against Listeria monocytogenes and employs dual mode of action to kill target bacterial strains.</title>
        <authorList>
            <person name="Wambui J."/>
            <person name="Stephan R."/>
            <person name="Kuipers O.P."/>
        </authorList>
    </citation>
    <scope>NUCLEOTIDE SEQUENCE [LARGE SCALE GENOMIC DNA]</scope>
    <source>
        <strain evidence="9 10">RC002</strain>
    </source>
</reference>
<feature type="transmembrane region" description="Helical" evidence="7">
    <location>
        <begin position="140"/>
        <end position="165"/>
    </location>
</feature>
<evidence type="ECO:0000313" key="10">
    <source>
        <dbReference type="Proteomes" id="UP001301012"/>
    </source>
</evidence>